<keyword evidence="3" id="KW-0067">ATP-binding</keyword>
<dbReference type="GO" id="GO:0016887">
    <property type="term" value="F:ATP hydrolysis activity"/>
    <property type="evidence" value="ECO:0007669"/>
    <property type="project" value="InterPro"/>
</dbReference>
<evidence type="ECO:0000313" key="4">
    <source>
        <dbReference type="Proteomes" id="UP001228636"/>
    </source>
</evidence>
<dbReference type="PANTHER" id="PTHR43581">
    <property type="entry name" value="ATP/GTP PHOSPHATASE"/>
    <property type="match status" value="1"/>
</dbReference>
<feature type="domain" description="OLD protein-like TOPRIM" evidence="2">
    <location>
        <begin position="354"/>
        <end position="422"/>
    </location>
</feature>
<dbReference type="RefSeq" id="WP_261973303.1">
    <property type="nucleotide sequence ID" value="NZ_CP103460.1"/>
</dbReference>
<comment type="caution">
    <text evidence="3">The sequence shown here is derived from an EMBL/GenBank/DDBJ whole genome shotgun (WGS) entry which is preliminary data.</text>
</comment>
<dbReference type="InterPro" id="IPR003959">
    <property type="entry name" value="ATPase_AAA_core"/>
</dbReference>
<organism evidence="3 4">
    <name type="scientific">Polaribacter sejongensis</name>
    <dbReference type="NCBI Taxonomy" id="985043"/>
    <lineage>
        <taxon>Bacteria</taxon>
        <taxon>Pseudomonadati</taxon>
        <taxon>Bacteroidota</taxon>
        <taxon>Flavobacteriia</taxon>
        <taxon>Flavobacteriales</taxon>
        <taxon>Flavobacteriaceae</taxon>
    </lineage>
</organism>
<dbReference type="AlphaFoldDB" id="A0AAJ1QY05"/>
<dbReference type="Gene3D" id="3.40.50.300">
    <property type="entry name" value="P-loop containing nucleotide triphosphate hydrolases"/>
    <property type="match status" value="1"/>
</dbReference>
<keyword evidence="3" id="KW-0547">Nucleotide-binding</keyword>
<dbReference type="SUPFAM" id="SSF52540">
    <property type="entry name" value="P-loop containing nucleoside triphosphate hydrolases"/>
    <property type="match status" value="1"/>
</dbReference>
<evidence type="ECO:0000259" key="2">
    <source>
        <dbReference type="Pfam" id="PF20469"/>
    </source>
</evidence>
<dbReference type="InterPro" id="IPR027417">
    <property type="entry name" value="P-loop_NTPase"/>
</dbReference>
<dbReference type="Pfam" id="PF20469">
    <property type="entry name" value="OLD-like_TOPRIM"/>
    <property type="match status" value="1"/>
</dbReference>
<protein>
    <submittedName>
        <fullName evidence="3">ATP-binding protein</fullName>
    </submittedName>
</protein>
<dbReference type="InterPro" id="IPR034139">
    <property type="entry name" value="TOPRIM_OLD"/>
</dbReference>
<reference evidence="3 4" key="1">
    <citation type="journal article" date="2014" name="Int. J. Syst. Evol. Microbiol.">
        <title>Complete genome sequence of Corynebacterium casei LMG S-19264T (=DSM 44701T), isolated from a smear-ripened cheese.</title>
        <authorList>
            <consortium name="US DOE Joint Genome Institute (JGI-PGF)"/>
            <person name="Walter F."/>
            <person name="Albersmeier A."/>
            <person name="Kalinowski J."/>
            <person name="Ruckert C."/>
        </authorList>
    </citation>
    <scope>NUCLEOTIDE SEQUENCE [LARGE SCALE GENOMIC DNA]</scope>
    <source>
        <strain evidence="3 4">CECT 8670</strain>
    </source>
</reference>
<sequence length="558" mass="63410">MAKIHTLKINNFRGIESFEQVFGISNFVCLIGRGDSGKTTILDSISYVLSPNWNLTIKDTDFYNCDISKPIEIEVSLYDLPKKLIQESKFGLYIRGLNRIDDIISDEIEDDLEIILTLKLVVGENLEPKWFIINSRQDPIEISSSQRGELNMFQVSDYIDNHFSWDKRSPLKALFKLDDEESSISDVLTHSMRNVKKEVDKKEFKEFDNVLTKIVASSKNFGIDISNVSTSLDLKNISLSDSRFSLYDNNVPFRLKGKGSKRLISIAIQAELAKSGGIVLIDEIEQGLEPDRAQHLAKTLKTNNAGQIFITTHSRDVLVELGAENLFIVKKNESKLRKLDSSLNGTIRNNPEAFFAEKVIICEGATEIGFCRALNENRLKEGNDSIALKGLRLVDGHGAGFINYCEAFIKCGYRVCVFCDSDDKVINNKKDALIKLGIEIIDCENDNSLENQLFKDICWSAVKELVLYAVEEKDLKSIQNSVSAVYKKNYKEKEYSWITVDSIEMRNVLGEVSKKKGWFKRIDHGEKIGEIYHKYSQESILPYLNKQVDKLSNWIDNA</sequence>
<name>A0AAJ1QY05_9FLAO</name>
<gene>
    <name evidence="3" type="ORF">QWY81_12095</name>
</gene>
<dbReference type="InterPro" id="IPR051396">
    <property type="entry name" value="Bact_Antivir_Def_Nuclease"/>
</dbReference>
<dbReference type="GO" id="GO:0005524">
    <property type="term" value="F:ATP binding"/>
    <property type="evidence" value="ECO:0007669"/>
    <property type="project" value="UniProtKB-KW"/>
</dbReference>
<dbReference type="Pfam" id="PF13304">
    <property type="entry name" value="AAA_21"/>
    <property type="match status" value="1"/>
</dbReference>
<dbReference type="EMBL" id="JAUFQH010000010">
    <property type="protein sequence ID" value="MDN3620197.1"/>
    <property type="molecule type" value="Genomic_DNA"/>
</dbReference>
<evidence type="ECO:0000259" key="1">
    <source>
        <dbReference type="Pfam" id="PF13304"/>
    </source>
</evidence>
<accession>A0AAJ1QY05</accession>
<dbReference type="Proteomes" id="UP001228636">
    <property type="component" value="Unassembled WGS sequence"/>
</dbReference>
<proteinExistence type="predicted"/>
<feature type="domain" description="ATPase AAA-type core" evidence="1">
    <location>
        <begin position="27"/>
        <end position="319"/>
    </location>
</feature>
<dbReference type="PANTHER" id="PTHR43581:SF4">
    <property type="entry name" value="ATP_GTP PHOSPHATASE"/>
    <property type="match status" value="1"/>
</dbReference>
<evidence type="ECO:0000313" key="3">
    <source>
        <dbReference type="EMBL" id="MDN3620197.1"/>
    </source>
</evidence>